<dbReference type="InterPro" id="IPR018983">
    <property type="entry name" value="U3_snoRNA-assocProt_15_C"/>
</dbReference>
<evidence type="ECO:0000256" key="1">
    <source>
        <dbReference type="ARBA" id="ARBA00004604"/>
    </source>
</evidence>
<dbReference type="Pfam" id="PF00400">
    <property type="entry name" value="WD40"/>
    <property type="match status" value="5"/>
</dbReference>
<dbReference type="GO" id="GO:0005730">
    <property type="term" value="C:nucleolus"/>
    <property type="evidence" value="ECO:0007669"/>
    <property type="project" value="UniProtKB-SubCell"/>
</dbReference>
<dbReference type="AlphaFoldDB" id="A0A250XA97"/>
<feature type="repeat" description="WD" evidence="6">
    <location>
        <begin position="122"/>
        <end position="163"/>
    </location>
</feature>
<dbReference type="OrthoDB" id="431715at2759"/>
<dbReference type="PROSITE" id="PS50082">
    <property type="entry name" value="WD_REPEATS_2"/>
    <property type="match status" value="2"/>
</dbReference>
<dbReference type="InterPro" id="IPR036322">
    <property type="entry name" value="WD40_repeat_dom_sf"/>
</dbReference>
<dbReference type="Gene3D" id="2.130.10.10">
    <property type="entry name" value="YVTN repeat-like/Quinoprotein amine dehydrogenase"/>
    <property type="match status" value="2"/>
</dbReference>
<keyword evidence="5" id="KW-0539">Nucleus</keyword>
<evidence type="ECO:0000313" key="8">
    <source>
        <dbReference type="EMBL" id="GAX79819.1"/>
    </source>
</evidence>
<feature type="domain" description="U3 small nucleolar RNA-associated protein 15 C-terminal" evidence="7">
    <location>
        <begin position="376"/>
        <end position="512"/>
    </location>
</feature>
<keyword evidence="9" id="KW-1185">Reference proteome</keyword>
<dbReference type="PROSITE" id="PS50294">
    <property type="entry name" value="WD_REPEATS_REGION"/>
    <property type="match status" value="2"/>
</dbReference>
<organism evidence="8 9">
    <name type="scientific">Chlamydomonas eustigma</name>
    <dbReference type="NCBI Taxonomy" id="1157962"/>
    <lineage>
        <taxon>Eukaryota</taxon>
        <taxon>Viridiplantae</taxon>
        <taxon>Chlorophyta</taxon>
        <taxon>core chlorophytes</taxon>
        <taxon>Chlorophyceae</taxon>
        <taxon>CS clade</taxon>
        <taxon>Chlamydomonadales</taxon>
        <taxon>Chlamydomonadaceae</taxon>
        <taxon>Chlamydomonas</taxon>
    </lineage>
</organism>
<reference evidence="8 9" key="1">
    <citation type="submission" date="2017-08" db="EMBL/GenBank/DDBJ databases">
        <title>Acidophilic green algal genome provides insights into adaptation to an acidic environment.</title>
        <authorList>
            <person name="Hirooka S."/>
            <person name="Hirose Y."/>
            <person name="Kanesaki Y."/>
            <person name="Higuchi S."/>
            <person name="Fujiwara T."/>
            <person name="Onuma R."/>
            <person name="Era A."/>
            <person name="Ohbayashi R."/>
            <person name="Uzuka A."/>
            <person name="Nozaki H."/>
            <person name="Yoshikawa H."/>
            <person name="Miyagishima S.Y."/>
        </authorList>
    </citation>
    <scope>NUCLEOTIDE SEQUENCE [LARGE SCALE GENOMIC DNA]</scope>
    <source>
        <strain evidence="8 9">NIES-2499</strain>
    </source>
</reference>
<dbReference type="SUPFAM" id="SSF50978">
    <property type="entry name" value="WD40 repeat-like"/>
    <property type="match status" value="1"/>
</dbReference>
<dbReference type="PANTHER" id="PTHR19924:SF26">
    <property type="entry name" value="U3 SMALL NUCLEOLAR RNA-ASSOCIATED PROTEIN 15 HOMOLOG"/>
    <property type="match status" value="1"/>
</dbReference>
<comment type="subcellular location">
    <subcellularLocation>
        <location evidence="1">Nucleus</location>
        <location evidence="1">Nucleolus</location>
    </subcellularLocation>
</comment>
<dbReference type="InterPro" id="IPR001680">
    <property type="entry name" value="WD40_rpt"/>
</dbReference>
<comment type="caution">
    <text evidence="8">The sequence shown here is derived from an EMBL/GenBank/DDBJ whole genome shotgun (WGS) entry which is preliminary data.</text>
</comment>
<dbReference type="Pfam" id="PF09384">
    <property type="entry name" value="UTP15_C"/>
    <property type="match status" value="1"/>
</dbReference>
<evidence type="ECO:0000256" key="2">
    <source>
        <dbReference type="ARBA" id="ARBA00022552"/>
    </source>
</evidence>
<feature type="repeat" description="WD" evidence="6">
    <location>
        <begin position="164"/>
        <end position="206"/>
    </location>
</feature>
<evidence type="ECO:0000259" key="7">
    <source>
        <dbReference type="Pfam" id="PF09384"/>
    </source>
</evidence>
<dbReference type="GO" id="GO:0006364">
    <property type="term" value="P:rRNA processing"/>
    <property type="evidence" value="ECO:0007669"/>
    <property type="project" value="UniProtKB-KW"/>
</dbReference>
<evidence type="ECO:0000256" key="4">
    <source>
        <dbReference type="ARBA" id="ARBA00022737"/>
    </source>
</evidence>
<keyword evidence="3 6" id="KW-0853">WD repeat</keyword>
<name>A0A250XA97_9CHLO</name>
<dbReference type="GO" id="GO:0045943">
    <property type="term" value="P:positive regulation of transcription by RNA polymerase I"/>
    <property type="evidence" value="ECO:0007669"/>
    <property type="project" value="TreeGrafter"/>
</dbReference>
<sequence>MEYEPAEYQRLEIKQFAPRALRETVEGRYWRRFKVPVVAKQFGPVSHIDFSQQSPYNFAVTAATRVILYDGDRREVNRTISRFKDCAFSGVYRSDGKLLVAGSQDGMVQVFDTGSRSVLRQFKAHQRPTHVTRFSPDKQHVLSGSDDVTVRWWDITSGSQVMRLDGHTDYVRAASVSPVNMETWVTGGYDHEVKVWDVRSKACSLTLDHGAPVEDLAFFTSGSLLVSAGGNQLCVWDLVSGGRRLKRLTNFQKTVTCVRMSPLAGPDSLAAPRMLAGSLDGHVKIFELDSFKVTHASKYPAPVMSLGISPDCKLLAVGMADGTLSIRQHDRPRVTLPDGTLGPASSSTGKLGTRVRLDASNFRYFIRGQNVKASMHEYRVVARRKAKLKPYDKLLRQFKYRDALNAALQTRKAEIVVTVVEELAARDGLDTALSGRDAASLEPLLHFLSKYIVEPRYGKTVCNLTHRILDIYTGVIGVSSLVDKRLQALKDRAWEELKAQAMLMEIQGILEPVMAASLSALSL</sequence>
<dbReference type="CDD" id="cd00200">
    <property type="entry name" value="WD40"/>
    <property type="match status" value="1"/>
</dbReference>
<evidence type="ECO:0000256" key="5">
    <source>
        <dbReference type="ARBA" id="ARBA00023242"/>
    </source>
</evidence>
<dbReference type="InterPro" id="IPR020472">
    <property type="entry name" value="WD40_PAC1"/>
</dbReference>
<dbReference type="PANTHER" id="PTHR19924">
    <property type="entry name" value="UTP15 U3 SMALL NUCLEOLAR RNA-ASSOCIATED PROTEIN 15 FAMILY MEMBER"/>
    <property type="match status" value="1"/>
</dbReference>
<accession>A0A250XA97</accession>
<evidence type="ECO:0000313" key="9">
    <source>
        <dbReference type="Proteomes" id="UP000232323"/>
    </source>
</evidence>
<dbReference type="EMBL" id="BEGY01000046">
    <property type="protein sequence ID" value="GAX79819.1"/>
    <property type="molecule type" value="Genomic_DNA"/>
</dbReference>
<dbReference type="FunFam" id="2.130.10.10:FF:001192">
    <property type="entry name" value="Protein SLOW WALKER 1"/>
    <property type="match status" value="1"/>
</dbReference>
<evidence type="ECO:0000256" key="6">
    <source>
        <dbReference type="PROSITE-ProRule" id="PRU00221"/>
    </source>
</evidence>
<evidence type="ECO:0000256" key="3">
    <source>
        <dbReference type="ARBA" id="ARBA00022574"/>
    </source>
</evidence>
<dbReference type="InterPro" id="IPR015943">
    <property type="entry name" value="WD40/YVTN_repeat-like_dom_sf"/>
</dbReference>
<dbReference type="STRING" id="1157962.A0A250XA97"/>
<keyword evidence="4" id="KW-0677">Repeat</keyword>
<keyword evidence="2" id="KW-0698">rRNA processing</keyword>
<dbReference type="Proteomes" id="UP000232323">
    <property type="component" value="Unassembled WGS sequence"/>
</dbReference>
<dbReference type="PRINTS" id="PR00320">
    <property type="entry name" value="GPROTEINBRPT"/>
</dbReference>
<protein>
    <recommendedName>
        <fullName evidence="7">U3 small nucleolar RNA-associated protein 15 C-terminal domain-containing protein</fullName>
    </recommendedName>
</protein>
<proteinExistence type="predicted"/>
<gene>
    <name evidence="8" type="ORF">CEUSTIGMA_g7259.t1</name>
</gene>
<dbReference type="SMART" id="SM00320">
    <property type="entry name" value="WD40"/>
    <property type="match status" value="7"/>
</dbReference>